<dbReference type="EMBL" id="CADIKF010000003">
    <property type="protein sequence ID" value="CAB3749049.1"/>
    <property type="molecule type" value="Genomic_DNA"/>
</dbReference>
<feature type="transmembrane region" description="Helical" evidence="1">
    <location>
        <begin position="124"/>
        <end position="147"/>
    </location>
</feature>
<name>A0A6J5D3Y4_9BURK</name>
<dbReference type="Proteomes" id="UP000494329">
    <property type="component" value="Unassembled WGS sequence"/>
</dbReference>
<evidence type="ECO:0000313" key="2">
    <source>
        <dbReference type="EMBL" id="CAB3749049.1"/>
    </source>
</evidence>
<dbReference type="RefSeq" id="WP_175109348.1">
    <property type="nucleotide sequence ID" value="NZ_CADIKF010000003.1"/>
</dbReference>
<accession>A0A6J5D3Y4</accession>
<keyword evidence="1" id="KW-0472">Membrane</keyword>
<evidence type="ECO:0000313" key="3">
    <source>
        <dbReference type="Proteomes" id="UP000494329"/>
    </source>
</evidence>
<organism evidence="2 3">
    <name type="scientific">Paraburkholderia solisilvae</name>
    <dbReference type="NCBI Taxonomy" id="624376"/>
    <lineage>
        <taxon>Bacteria</taxon>
        <taxon>Pseudomonadati</taxon>
        <taxon>Pseudomonadota</taxon>
        <taxon>Betaproteobacteria</taxon>
        <taxon>Burkholderiales</taxon>
        <taxon>Burkholderiaceae</taxon>
        <taxon>Paraburkholderia</taxon>
    </lineage>
</organism>
<keyword evidence="1" id="KW-0812">Transmembrane</keyword>
<evidence type="ECO:0000256" key="1">
    <source>
        <dbReference type="SAM" id="Phobius"/>
    </source>
</evidence>
<keyword evidence="1" id="KW-1133">Transmembrane helix</keyword>
<protein>
    <submittedName>
        <fullName evidence="2">Uncharacterized protein</fullName>
    </submittedName>
</protein>
<dbReference type="AlphaFoldDB" id="A0A6J5D3Y4"/>
<reference evidence="2 3" key="1">
    <citation type="submission" date="2020-04" db="EMBL/GenBank/DDBJ databases">
        <authorList>
            <person name="De Canck E."/>
        </authorList>
    </citation>
    <scope>NUCLEOTIDE SEQUENCE [LARGE SCALE GENOMIC DNA]</scope>
    <source>
        <strain evidence="2 3">LMG 29739</strain>
    </source>
</reference>
<sequence length="260" mass="28503">MRWLDLADTVARHAPLLSAALRSRDASATPVHALVASIIGTAPDDPAAAAAAIAADPTLLERLRAAEAQSRADLVAYVLRMNGGPAMGPVNDTARAQPGFWKNLGLMRYAAQMRNRDRQRSKYFFMRPLLSAAVLVSTIVVVFIVLLGFADHALHDPTIAATAGCVLMYFMSEARLVTAYWFGATHESRDTNALARTIELRGRREGIEGIEGVEGREVVAREVEGFVGEREVEEKLLERSRELPPERAAAELFELRTPRL</sequence>
<keyword evidence="3" id="KW-1185">Reference proteome</keyword>
<gene>
    <name evidence="2" type="ORF">LMG29739_00679</name>
</gene>
<feature type="transmembrane region" description="Helical" evidence="1">
    <location>
        <begin position="159"/>
        <end position="182"/>
    </location>
</feature>
<proteinExistence type="predicted"/>